<reference evidence="2 3" key="1">
    <citation type="submission" date="2022-03" db="EMBL/GenBank/DDBJ databases">
        <title>Hymenobactersp. isolated from the air.</title>
        <authorList>
            <person name="Won M."/>
            <person name="Kwon S.-W."/>
        </authorList>
    </citation>
    <scope>NUCLEOTIDE SEQUENCE [LARGE SCALE GENOMIC DNA]</scope>
    <source>
        <strain evidence="2 3">KACC 22596</strain>
    </source>
</reference>
<dbReference type="Proteomes" id="UP000831390">
    <property type="component" value="Chromosome"/>
</dbReference>
<name>A0ABY4B676_9BACT</name>
<organism evidence="2 3">
    <name type="scientific">Hymenobacter monticola</name>
    <dbReference type="NCBI Taxonomy" id="1705399"/>
    <lineage>
        <taxon>Bacteria</taxon>
        <taxon>Pseudomonadati</taxon>
        <taxon>Bacteroidota</taxon>
        <taxon>Cytophagia</taxon>
        <taxon>Cytophagales</taxon>
        <taxon>Hymenobacteraceae</taxon>
        <taxon>Hymenobacter</taxon>
    </lineage>
</organism>
<evidence type="ECO:0000313" key="3">
    <source>
        <dbReference type="Proteomes" id="UP000831390"/>
    </source>
</evidence>
<evidence type="ECO:0000313" key="2">
    <source>
        <dbReference type="EMBL" id="UOE34289.1"/>
    </source>
</evidence>
<accession>A0ABY4B676</accession>
<gene>
    <name evidence="2" type="ORF">MTP16_01230</name>
</gene>
<keyword evidence="3" id="KW-1185">Reference proteome</keyword>
<feature type="signal peptide" evidence="1">
    <location>
        <begin position="1"/>
        <end position="36"/>
    </location>
</feature>
<dbReference type="EMBL" id="CP094534">
    <property type="protein sequence ID" value="UOE34289.1"/>
    <property type="molecule type" value="Genomic_DNA"/>
</dbReference>
<feature type="chain" id="PRO_5046210538" evidence="1">
    <location>
        <begin position="37"/>
        <end position="819"/>
    </location>
</feature>
<dbReference type="RefSeq" id="WP_243515177.1">
    <property type="nucleotide sequence ID" value="NZ_CP094534.1"/>
</dbReference>
<sequence>MQRTTTLRPGAQRLKLLSLSLSLFLLMCCFSRPVAAQDPLLPPVTAPSCANSPTYNYTIGNPATVTNYVGNYTFPVGNYHVVGTLHFEGGTVTVQPGTNFYVDGAITTFKGKQRVSGYAFVLGSGAHFVAQEALFTGACNGNLTPPTVSLWQGIRFEYEQPDQSLQLKTCRVAYAEYGVYVPGASPTKLYATQYNIEDCRFEQNLYHIYDQGQRDDLHHAYLTGLGLYCTPSLLAPYKANPDDTWTLEALHLTPTVTGSNRGVDLSNIFIEGGIYGLVANRPGQGPLAFDGNLTISRAVRTGIWLEKLAALVNFPVHTLIGMNTGTINSRTYRTYWTQGPDPMYGLVGNGVSSPVTSAAYATLNIGGSSGAATDTTASKAQTGIFLNQAYSSFSNLTLRNLTFGLSLSDGAGDIAGNVFQGCWHGIRIRPNTGGYTASFNISCNNFQGSSAGTSSAILVEDQAVLNQQGAPNQPQGNKFDSYQNGDRSLMNRNAGNSFIYYRYQGSTDELASQVTDGILPAPNQTGFAVGTNSPVAIGSFCQTTKGVSTGAQARGALQTAYLQAIMDTLRRQAAPLARLRSYQAAIRQELLVQQSDTAALEAYVGTLAATNPDAFFGLGLDLLEQYRGAGRRLAAARLRPLLAARVGAHPVAAARLALYDVVGRVSALAPWPARQVAPADSAALRRVARTPGPAAEMAALWFNYLYPGVGLRPAVAPPAAGAHRAAETLSPATVRALYPNPTADRLHVEATATAHPQTVLLRLTDLLSGRVVLEKKLHADQQGHYQADLDVLALKPGQYAATLFADGMPATTQKVLINR</sequence>
<evidence type="ECO:0000256" key="1">
    <source>
        <dbReference type="SAM" id="SignalP"/>
    </source>
</evidence>
<protein>
    <submittedName>
        <fullName evidence="2">T9SS type A sorting domain-containing protein</fullName>
    </submittedName>
</protein>
<keyword evidence="1" id="KW-0732">Signal</keyword>
<proteinExistence type="predicted"/>